<gene>
    <name evidence="3" type="ORF">B5F11_17665</name>
    <name evidence="4" type="ORF">DXC40_08195</name>
    <name evidence="2" type="ORF">ERS852551_00542</name>
</gene>
<dbReference type="EMBL" id="CZBE01000003">
    <property type="protein sequence ID" value="CUP35660.1"/>
    <property type="molecule type" value="Genomic_DNA"/>
</dbReference>
<reference evidence="3" key="3">
    <citation type="journal article" date="2018" name="BMC Genomics">
        <title>Whole genome sequencing and function prediction of 133 gut anaerobes isolated from chicken caecum in pure cultures.</title>
        <authorList>
            <person name="Medvecky M."/>
            <person name="Cejkova D."/>
            <person name="Polansky O."/>
            <person name="Karasova D."/>
            <person name="Kubasova T."/>
            <person name="Cizek A."/>
            <person name="Rychlik I."/>
        </authorList>
    </citation>
    <scope>NUCLEOTIDE SEQUENCE</scope>
    <source>
        <strain evidence="3">An175</strain>
    </source>
</reference>
<keyword evidence="1" id="KW-0472">Membrane</keyword>
<protein>
    <submittedName>
        <fullName evidence="2">Predicted membrane protein</fullName>
    </submittedName>
</protein>
<dbReference type="Proteomes" id="UP000260828">
    <property type="component" value="Unassembled WGS sequence"/>
</dbReference>
<dbReference type="EMBL" id="NFKP01000031">
    <property type="protein sequence ID" value="OUP67550.1"/>
    <property type="molecule type" value="Genomic_DNA"/>
</dbReference>
<organism evidence="2 5">
    <name type="scientific">Anaerotruncus colihominis</name>
    <dbReference type="NCBI Taxonomy" id="169435"/>
    <lineage>
        <taxon>Bacteria</taxon>
        <taxon>Bacillati</taxon>
        <taxon>Bacillota</taxon>
        <taxon>Clostridia</taxon>
        <taxon>Eubacteriales</taxon>
        <taxon>Oscillospiraceae</taxon>
        <taxon>Anaerotruncus</taxon>
    </lineage>
</organism>
<reference evidence="2 5" key="1">
    <citation type="submission" date="2015-09" db="EMBL/GenBank/DDBJ databases">
        <authorList>
            <consortium name="Pathogen Informatics"/>
        </authorList>
    </citation>
    <scope>NUCLEOTIDE SEQUENCE [LARGE SCALE GENOMIC DNA]</scope>
    <source>
        <strain evidence="2 5">2789STDY5834939</strain>
    </source>
</reference>
<evidence type="ECO:0000256" key="1">
    <source>
        <dbReference type="SAM" id="Phobius"/>
    </source>
</evidence>
<dbReference type="Pfam" id="PF06541">
    <property type="entry name" value="ABC_trans_CmpB"/>
    <property type="match status" value="1"/>
</dbReference>
<evidence type="ECO:0000313" key="2">
    <source>
        <dbReference type="EMBL" id="CUP35660.1"/>
    </source>
</evidence>
<dbReference type="Proteomes" id="UP000196386">
    <property type="component" value="Unassembled WGS sequence"/>
</dbReference>
<sequence>MYDLHKPVKHILLFLTGGVLYCLTELIWRGHTHLSMAALGGCCFLMIGRINEDCPSCVSLLSQMVLSALVVTAMEFAAGLVLNVWMGLEIWDYSDLPYNLLGQVCLLYMNLWFLLSLPAILLDDWLRWRWFDEQAPHYRLL</sequence>
<keyword evidence="1" id="KW-0812">Transmembrane</keyword>
<keyword evidence="1" id="KW-1133">Transmembrane helix</keyword>
<evidence type="ECO:0000313" key="6">
    <source>
        <dbReference type="Proteomes" id="UP000196386"/>
    </source>
</evidence>
<dbReference type="InterPro" id="IPR010540">
    <property type="entry name" value="CmpB_TMEM229"/>
</dbReference>
<reference evidence="4 7" key="4">
    <citation type="submission" date="2018-08" db="EMBL/GenBank/DDBJ databases">
        <title>A genome reference for cultivated species of the human gut microbiota.</title>
        <authorList>
            <person name="Zou Y."/>
            <person name="Xue W."/>
            <person name="Luo G."/>
        </authorList>
    </citation>
    <scope>NUCLEOTIDE SEQUENCE [LARGE SCALE GENOMIC DNA]</scope>
    <source>
        <strain evidence="4 7">TF05-12AC</strain>
    </source>
</reference>
<feature type="transmembrane region" description="Helical" evidence="1">
    <location>
        <begin position="34"/>
        <end position="52"/>
    </location>
</feature>
<reference evidence="6" key="2">
    <citation type="submission" date="2017-04" db="EMBL/GenBank/DDBJ databases">
        <title>Function of individual gut microbiota members based on whole genome sequencing of pure cultures obtained from chicken caecum.</title>
        <authorList>
            <person name="Medvecky M."/>
            <person name="Cejkova D."/>
            <person name="Polansky O."/>
            <person name="Karasova D."/>
            <person name="Kubasova T."/>
            <person name="Cizek A."/>
            <person name="Rychlik I."/>
        </authorList>
    </citation>
    <scope>NUCLEOTIDE SEQUENCE [LARGE SCALE GENOMIC DNA]</scope>
    <source>
        <strain evidence="6">An175</strain>
    </source>
</reference>
<dbReference type="GeneID" id="72463040"/>
<feature type="transmembrane region" description="Helical" evidence="1">
    <location>
        <begin position="64"/>
        <end position="88"/>
    </location>
</feature>
<dbReference type="AlphaFoldDB" id="A0A174MNC3"/>
<feature type="transmembrane region" description="Helical" evidence="1">
    <location>
        <begin position="100"/>
        <end position="122"/>
    </location>
</feature>
<evidence type="ECO:0000313" key="3">
    <source>
        <dbReference type="EMBL" id="OUP67550.1"/>
    </source>
</evidence>
<name>A0A174MNC3_9FIRM</name>
<evidence type="ECO:0000313" key="4">
    <source>
        <dbReference type="EMBL" id="RGE68311.1"/>
    </source>
</evidence>
<evidence type="ECO:0000313" key="5">
    <source>
        <dbReference type="Proteomes" id="UP000095765"/>
    </source>
</evidence>
<dbReference type="RefSeq" id="WP_006873755.1">
    <property type="nucleotide sequence ID" value="NZ_CABIWA010000006.1"/>
</dbReference>
<dbReference type="OrthoDB" id="1752779at2"/>
<dbReference type="Proteomes" id="UP000095765">
    <property type="component" value="Unassembled WGS sequence"/>
</dbReference>
<accession>A0A174MNC3</accession>
<feature type="transmembrane region" description="Helical" evidence="1">
    <location>
        <begin position="12"/>
        <end position="28"/>
    </location>
</feature>
<proteinExistence type="predicted"/>
<dbReference type="EMBL" id="QVME01000003">
    <property type="protein sequence ID" value="RGE68311.1"/>
    <property type="molecule type" value="Genomic_DNA"/>
</dbReference>
<evidence type="ECO:0000313" key="7">
    <source>
        <dbReference type="Proteomes" id="UP000260828"/>
    </source>
</evidence>